<dbReference type="PANTHER" id="PTHR10766:SF55">
    <property type="entry name" value="TRANSMEMBRANE 9 SUPERFAMILY MEMBER 4"/>
    <property type="match status" value="1"/>
</dbReference>
<evidence type="ECO:0000256" key="3">
    <source>
        <dbReference type="ARBA" id="ARBA00005227"/>
    </source>
</evidence>
<keyword evidence="8 9" id="KW-0472">Membrane</keyword>
<proteinExistence type="inferred from homology"/>
<evidence type="ECO:0000256" key="5">
    <source>
        <dbReference type="ARBA" id="ARBA00022729"/>
    </source>
</evidence>
<feature type="transmembrane region" description="Helical" evidence="9">
    <location>
        <begin position="438"/>
        <end position="465"/>
    </location>
</feature>
<keyword evidence="6 9" id="KW-1133">Transmembrane helix</keyword>
<evidence type="ECO:0000313" key="11">
    <source>
        <dbReference type="Proteomes" id="UP001623330"/>
    </source>
</evidence>
<accession>A0ABR4P0A3</accession>
<dbReference type="EMBL" id="JBEVYD010000002">
    <property type="protein sequence ID" value="KAL3235013.1"/>
    <property type="molecule type" value="Genomic_DNA"/>
</dbReference>
<keyword evidence="11" id="KW-1185">Reference proteome</keyword>
<keyword evidence="4 9" id="KW-0812">Transmembrane</keyword>
<evidence type="ECO:0000256" key="9">
    <source>
        <dbReference type="RuleBase" id="RU363079"/>
    </source>
</evidence>
<feature type="transmembrane region" description="Helical" evidence="9">
    <location>
        <begin position="674"/>
        <end position="691"/>
    </location>
</feature>
<comment type="caution">
    <text evidence="10">The sequence shown here is derived from an EMBL/GenBank/DDBJ whole genome shotgun (WGS) entry which is preliminary data.</text>
</comment>
<feature type="transmembrane region" description="Helical" evidence="9">
    <location>
        <begin position="477"/>
        <end position="503"/>
    </location>
</feature>
<evidence type="ECO:0000256" key="1">
    <source>
        <dbReference type="ARBA" id="ARBA00004141"/>
    </source>
</evidence>
<comment type="similarity">
    <text evidence="3 9">Belongs to the nonaspanin (TM9SF) (TC 9.A.2) family.</text>
</comment>
<comment type="subcellular location">
    <subcellularLocation>
        <location evidence="2">Golgi apparatus</location>
    </subcellularLocation>
    <subcellularLocation>
        <location evidence="1">Membrane</location>
        <topology evidence="1">Multi-pass membrane protein</topology>
    </subcellularLocation>
</comment>
<reference evidence="10 11" key="1">
    <citation type="submission" date="2024-05" db="EMBL/GenBank/DDBJ databases">
        <title>Long read based assembly of the Candida bracarensis genome reveals expanded adhesin content.</title>
        <authorList>
            <person name="Marcet-Houben M."/>
            <person name="Ksiezopolska E."/>
            <person name="Gabaldon T."/>
        </authorList>
    </citation>
    <scope>NUCLEOTIDE SEQUENCE [LARGE SCALE GENOMIC DNA]</scope>
    <source>
        <strain evidence="10 11">CBM6</strain>
    </source>
</reference>
<evidence type="ECO:0000256" key="4">
    <source>
        <dbReference type="ARBA" id="ARBA00022692"/>
    </source>
</evidence>
<evidence type="ECO:0000256" key="6">
    <source>
        <dbReference type="ARBA" id="ARBA00022989"/>
    </source>
</evidence>
<evidence type="ECO:0000256" key="8">
    <source>
        <dbReference type="ARBA" id="ARBA00023136"/>
    </source>
</evidence>
<dbReference type="PANTHER" id="PTHR10766">
    <property type="entry name" value="TRANSMEMBRANE 9 SUPERFAMILY PROTEIN"/>
    <property type="match status" value="1"/>
</dbReference>
<feature type="transmembrane region" description="Helical" evidence="9">
    <location>
        <begin position="356"/>
        <end position="380"/>
    </location>
</feature>
<organism evidence="10 11">
    <name type="scientific">Nakaseomyces bracarensis</name>
    <dbReference type="NCBI Taxonomy" id="273131"/>
    <lineage>
        <taxon>Eukaryota</taxon>
        <taxon>Fungi</taxon>
        <taxon>Dikarya</taxon>
        <taxon>Ascomycota</taxon>
        <taxon>Saccharomycotina</taxon>
        <taxon>Saccharomycetes</taxon>
        <taxon>Saccharomycetales</taxon>
        <taxon>Saccharomycetaceae</taxon>
        <taxon>Nakaseomyces</taxon>
    </lineage>
</organism>
<dbReference type="Proteomes" id="UP001623330">
    <property type="component" value="Unassembled WGS sequence"/>
</dbReference>
<feature type="transmembrane region" description="Helical" evidence="9">
    <location>
        <begin position="289"/>
        <end position="314"/>
    </location>
</feature>
<feature type="transmembrane region" description="Helical" evidence="9">
    <location>
        <begin position="547"/>
        <end position="571"/>
    </location>
</feature>
<feature type="transmembrane region" description="Helical" evidence="9">
    <location>
        <begin position="583"/>
        <end position="611"/>
    </location>
</feature>
<keyword evidence="5" id="KW-0732">Signal</keyword>
<sequence length="697" mass="79953">MVITARTNMGKYLRMGLLTLFLTTLLWHGLKIIPYLDSVIHQGHNAHGWLKPNIYKFGDHVELIVNKVESDLTQLPYAYYDLPFTCPPTIEKKPLHMSLDEIFRGDRKWQSDYKLSFGSDAPCEILCARKTTKEGMIKVKELVQQGYVVQWLIDESLPAATTFISHKTQQKYYAAGFPLGYVEEDTGKVFLNNHVMIVVRYHAVSNDEFTIVGFEVYPKSVQDYECPGAKKDHSHYEIMVPEDNNELTFIPFTYSVYWREEFDVDWNHRWDFFLNNGELSNSKANQFHWMSLLNSVGIAALTSTALSIILIGVFQKKLKAPLPQKLEDDDEDEDNKLTGSARVNAKTWVSKGKIPYYRFLIVLTSMGIQFLFTVLGSLVISCSLSKLHNIRFIVLTMSLVCFICGAGLSAYIGTRLLIEHKILKGRVKQIQDKRKLYIFSIICGSTLPGVLMIVSFLLNCIILAHDSTHALPFKTEVFLVAIYFVTCIPLSILGGTIAANWNLHSYGTLVSRTSMRRDTLVRKTKQDFTKRISLFERLIFDIKHDSFTTFGALAGGLCSFIIIWVELQYVYKSVWLEKTTFYYYYGFLLANITILCIVTGEIAMIGCYIMVKSKNDRYLRHTWGWKSFLMGGSCAWYMELYSLYYIFFVLNIHGFSSIFISVCYSALFNGMCGWALGSLSYLSSYWMILTINKLDDY</sequence>
<evidence type="ECO:0000256" key="7">
    <source>
        <dbReference type="ARBA" id="ARBA00023034"/>
    </source>
</evidence>
<feature type="transmembrane region" description="Helical" evidence="9">
    <location>
        <begin position="644"/>
        <end position="667"/>
    </location>
</feature>
<dbReference type="InterPro" id="IPR004240">
    <property type="entry name" value="EMP70"/>
</dbReference>
<feature type="transmembrane region" description="Helical" evidence="9">
    <location>
        <begin position="12"/>
        <end position="30"/>
    </location>
</feature>
<dbReference type="Pfam" id="PF02990">
    <property type="entry name" value="EMP70"/>
    <property type="match status" value="1"/>
</dbReference>
<evidence type="ECO:0000313" key="10">
    <source>
        <dbReference type="EMBL" id="KAL3235013.1"/>
    </source>
</evidence>
<name>A0ABR4P0A3_9SACH</name>
<evidence type="ECO:0000256" key="2">
    <source>
        <dbReference type="ARBA" id="ARBA00004555"/>
    </source>
</evidence>
<protein>
    <recommendedName>
        <fullName evidence="9">Transmembrane 9 superfamily member</fullName>
    </recommendedName>
</protein>
<keyword evidence="7" id="KW-0333">Golgi apparatus</keyword>
<gene>
    <name evidence="10" type="ORF">RNJ44_02801</name>
</gene>
<feature type="transmembrane region" description="Helical" evidence="9">
    <location>
        <begin position="392"/>
        <end position="418"/>
    </location>
</feature>